<evidence type="ECO:0000259" key="2">
    <source>
        <dbReference type="Pfam" id="PF04909"/>
    </source>
</evidence>
<dbReference type="GO" id="GO:0016787">
    <property type="term" value="F:hydrolase activity"/>
    <property type="evidence" value="ECO:0007669"/>
    <property type="project" value="InterPro"/>
</dbReference>
<evidence type="ECO:0000313" key="3">
    <source>
        <dbReference type="EMBL" id="MCA9383461.1"/>
    </source>
</evidence>
<dbReference type="EMBL" id="JAGQLK010000073">
    <property type="protein sequence ID" value="MCA9383461.1"/>
    <property type="molecule type" value="Genomic_DNA"/>
</dbReference>
<dbReference type="InterPro" id="IPR032465">
    <property type="entry name" value="ACMSD"/>
</dbReference>
<keyword evidence="1" id="KW-0456">Lyase</keyword>
<reference evidence="3" key="2">
    <citation type="journal article" date="2021" name="Microbiome">
        <title>Successional dynamics and alternative stable states in a saline activated sludge microbial community over 9 years.</title>
        <authorList>
            <person name="Wang Y."/>
            <person name="Ye J."/>
            <person name="Ju F."/>
            <person name="Liu L."/>
            <person name="Boyd J.A."/>
            <person name="Deng Y."/>
            <person name="Parks D.H."/>
            <person name="Jiang X."/>
            <person name="Yin X."/>
            <person name="Woodcroft B.J."/>
            <person name="Tyson G.W."/>
            <person name="Hugenholtz P."/>
            <person name="Polz M.F."/>
            <person name="Zhang T."/>
        </authorList>
    </citation>
    <scope>NUCLEOTIDE SEQUENCE</scope>
    <source>
        <strain evidence="3">HKST-UBA14</strain>
    </source>
</reference>
<dbReference type="PANTHER" id="PTHR21240">
    <property type="entry name" value="2-AMINO-3-CARBOXYLMUCONATE-6-SEMIALDEHYDE DECARBOXYLASE"/>
    <property type="match status" value="1"/>
</dbReference>
<dbReference type="GO" id="GO:0019748">
    <property type="term" value="P:secondary metabolic process"/>
    <property type="evidence" value="ECO:0007669"/>
    <property type="project" value="TreeGrafter"/>
</dbReference>
<dbReference type="InterPro" id="IPR006680">
    <property type="entry name" value="Amidohydro-rel"/>
</dbReference>
<gene>
    <name evidence="3" type="ORF">KC909_03785</name>
</gene>
<dbReference type="SUPFAM" id="SSF51556">
    <property type="entry name" value="Metallo-dependent hydrolases"/>
    <property type="match status" value="1"/>
</dbReference>
<reference evidence="3" key="1">
    <citation type="submission" date="2020-04" db="EMBL/GenBank/DDBJ databases">
        <authorList>
            <person name="Zhang T."/>
        </authorList>
    </citation>
    <scope>NUCLEOTIDE SEQUENCE</scope>
    <source>
        <strain evidence="3">HKST-UBA14</strain>
    </source>
</reference>
<dbReference type="InterPro" id="IPR032466">
    <property type="entry name" value="Metal_Hydrolase"/>
</dbReference>
<name>A0A955L682_9BACT</name>
<organism evidence="3 4">
    <name type="scientific">Candidatus Dojkabacteria bacterium</name>
    <dbReference type="NCBI Taxonomy" id="2099670"/>
    <lineage>
        <taxon>Bacteria</taxon>
        <taxon>Candidatus Dojkabacteria</taxon>
    </lineage>
</organism>
<protein>
    <submittedName>
        <fullName evidence="3">Amidohydrolase family protein</fullName>
    </submittedName>
</protein>
<dbReference type="Proteomes" id="UP000783287">
    <property type="component" value="Unassembled WGS sequence"/>
</dbReference>
<dbReference type="Gene3D" id="3.20.20.140">
    <property type="entry name" value="Metal-dependent hydrolases"/>
    <property type="match status" value="1"/>
</dbReference>
<dbReference type="Pfam" id="PF04909">
    <property type="entry name" value="Amidohydro_2"/>
    <property type="match status" value="1"/>
</dbReference>
<dbReference type="AlphaFoldDB" id="A0A955L682"/>
<accession>A0A955L682</accession>
<feature type="domain" description="Amidohydrolase-related" evidence="2">
    <location>
        <begin position="111"/>
        <end position="281"/>
    </location>
</feature>
<dbReference type="GO" id="GO:0005737">
    <property type="term" value="C:cytoplasm"/>
    <property type="evidence" value="ECO:0007669"/>
    <property type="project" value="TreeGrafter"/>
</dbReference>
<sequence>MKDLKKAKIIDTHFHLPMLNPAYSSMSELPINFIAKVGLKSYLKILKTEMQEDLTIVRKGIEKRIVEIVNESKVDKTVLFGFDGAYDNNGEMIMKHSVLVTPNAEVYRVVKENNKFLPGPSINPMRKDALEQLEIAKEQNAVLIKFLPGKMLFDPSDKKFTKFYEKAKELDLIILSHVGQEHALPGMKIVNSLNKLEKLELMLEIGCKVIVAHGGGYSWFREKQRFAKVVAWLEKYPKMYIDNSALSSAHRKVTMYSILNNQLAHSRTIFGTDFPVPNYPEPFIFRLGREKVNELKAISNPIDRDIEIKKALGFSDDSFRRLSELISLQ</sequence>
<evidence type="ECO:0000313" key="4">
    <source>
        <dbReference type="Proteomes" id="UP000783287"/>
    </source>
</evidence>
<dbReference type="PANTHER" id="PTHR21240:SF28">
    <property type="entry name" value="ISO-OROTATE DECARBOXYLASE (EUROFUNG)"/>
    <property type="match status" value="1"/>
</dbReference>
<evidence type="ECO:0000256" key="1">
    <source>
        <dbReference type="ARBA" id="ARBA00023239"/>
    </source>
</evidence>
<proteinExistence type="predicted"/>
<dbReference type="GO" id="GO:0016831">
    <property type="term" value="F:carboxy-lyase activity"/>
    <property type="evidence" value="ECO:0007669"/>
    <property type="project" value="InterPro"/>
</dbReference>
<comment type="caution">
    <text evidence="3">The sequence shown here is derived from an EMBL/GenBank/DDBJ whole genome shotgun (WGS) entry which is preliminary data.</text>
</comment>